<feature type="domain" description="UspA" evidence="2">
    <location>
        <begin position="149"/>
        <end position="286"/>
    </location>
</feature>
<reference evidence="4" key="1">
    <citation type="submission" date="2015-09" db="EMBL/GenBank/DDBJ databases">
        <authorList>
            <person name="Daims H."/>
        </authorList>
    </citation>
    <scope>NUCLEOTIDE SEQUENCE [LARGE SCALE GENOMIC DNA]</scope>
</reference>
<name>A0A0S4KV56_9BACT</name>
<dbReference type="RefSeq" id="WP_062482915.1">
    <property type="nucleotide sequence ID" value="NZ_LN885086.1"/>
</dbReference>
<dbReference type="CDD" id="cd00293">
    <property type="entry name" value="USP-like"/>
    <property type="match status" value="2"/>
</dbReference>
<feature type="domain" description="UspA" evidence="2">
    <location>
        <begin position="2"/>
        <end position="135"/>
    </location>
</feature>
<evidence type="ECO:0000259" key="2">
    <source>
        <dbReference type="Pfam" id="PF00582"/>
    </source>
</evidence>
<keyword evidence="4" id="KW-1185">Reference proteome</keyword>
<dbReference type="OrthoDB" id="9777884at2"/>
<evidence type="ECO:0000313" key="4">
    <source>
        <dbReference type="Proteomes" id="UP000066284"/>
    </source>
</evidence>
<dbReference type="PRINTS" id="PR01438">
    <property type="entry name" value="UNVRSLSTRESS"/>
</dbReference>
<protein>
    <submittedName>
        <fullName evidence="3">Putative Universal stress protein</fullName>
    </submittedName>
</protein>
<comment type="similarity">
    <text evidence="1">Belongs to the universal stress protein A family.</text>
</comment>
<dbReference type="Pfam" id="PF00582">
    <property type="entry name" value="Usp"/>
    <property type="match status" value="2"/>
</dbReference>
<dbReference type="Proteomes" id="UP000066284">
    <property type="component" value="Chromosome 1"/>
</dbReference>
<dbReference type="InterPro" id="IPR006016">
    <property type="entry name" value="UspA"/>
</dbReference>
<dbReference type="EMBL" id="LN885086">
    <property type="protein sequence ID" value="CUQ65522.1"/>
    <property type="molecule type" value="Genomic_DNA"/>
</dbReference>
<dbReference type="KEGG" id="nio:NITINOP_0546"/>
<dbReference type="PANTHER" id="PTHR46268:SF6">
    <property type="entry name" value="UNIVERSAL STRESS PROTEIN UP12"/>
    <property type="match status" value="1"/>
</dbReference>
<accession>A0A0S4KV56</accession>
<dbReference type="AlphaFoldDB" id="A0A0S4KV56"/>
<dbReference type="Gene3D" id="3.40.50.620">
    <property type="entry name" value="HUPs"/>
    <property type="match status" value="2"/>
</dbReference>
<sequence>MKLLLAVDGSDHSYEAVRALKYLSRAEALHIVHVLDVPTPAYPSMIPEVTREFYETTERTMREEGTRLLERIVSLLPMEVGPVTKHLVVGSPADQIIALAEQYKVDLVLLGTRGFGPIKERLLGSVAHRVLTFAPSAKLILRSPLKALDKVLLPLQGQPDAEHALRFLQQRPFRNPPMLTLFTVLPHTKPPWPVNDTAAEQMEAQALREAEAFLNDTAAKLPALGHETRVVASLGTPVEGILKEAGAWQPDLILMGSRGRKGVSRLVLGSVSHALLHQGTYPLMVFN</sequence>
<dbReference type="SUPFAM" id="SSF52402">
    <property type="entry name" value="Adenine nucleotide alpha hydrolases-like"/>
    <property type="match status" value="2"/>
</dbReference>
<evidence type="ECO:0000256" key="1">
    <source>
        <dbReference type="ARBA" id="ARBA00008791"/>
    </source>
</evidence>
<evidence type="ECO:0000313" key="3">
    <source>
        <dbReference type="EMBL" id="CUQ65522.1"/>
    </source>
</evidence>
<dbReference type="STRING" id="1715989.NITINOP_0546"/>
<gene>
    <name evidence="3" type="ORF">NITINOP_0546</name>
</gene>
<organism evidence="3 4">
    <name type="scientific">Candidatus Nitrospira inopinata</name>
    <dbReference type="NCBI Taxonomy" id="1715989"/>
    <lineage>
        <taxon>Bacteria</taxon>
        <taxon>Pseudomonadati</taxon>
        <taxon>Nitrospirota</taxon>
        <taxon>Nitrospiria</taxon>
        <taxon>Nitrospirales</taxon>
        <taxon>Nitrospiraceae</taxon>
        <taxon>Nitrospira</taxon>
    </lineage>
</organism>
<proteinExistence type="inferred from homology"/>
<dbReference type="InterPro" id="IPR006015">
    <property type="entry name" value="Universal_stress_UspA"/>
</dbReference>
<dbReference type="PANTHER" id="PTHR46268">
    <property type="entry name" value="STRESS RESPONSE PROTEIN NHAX"/>
    <property type="match status" value="1"/>
</dbReference>
<dbReference type="InterPro" id="IPR014729">
    <property type="entry name" value="Rossmann-like_a/b/a_fold"/>
</dbReference>